<dbReference type="GO" id="GO:0005730">
    <property type="term" value="C:nucleolus"/>
    <property type="evidence" value="ECO:0007669"/>
    <property type="project" value="TreeGrafter"/>
</dbReference>
<dbReference type="Gene3D" id="1.10.1410.10">
    <property type="match status" value="1"/>
</dbReference>
<feature type="compositionally biased region" description="Polar residues" evidence="1">
    <location>
        <begin position="456"/>
        <end position="467"/>
    </location>
</feature>
<dbReference type="Proteomes" id="UP000236319">
    <property type="component" value="Unassembled WGS sequence"/>
</dbReference>
<dbReference type="CDD" id="cd05402">
    <property type="entry name" value="NT_PAP_TUTase"/>
    <property type="match status" value="1"/>
</dbReference>
<protein>
    <submittedName>
        <fullName evidence="3">Topoisomerase-related nucleotidyltransferase</fullName>
    </submittedName>
</protein>
<dbReference type="GO" id="GO:0043634">
    <property type="term" value="P:polyadenylation-dependent ncRNA catabolic process"/>
    <property type="evidence" value="ECO:0007669"/>
    <property type="project" value="TreeGrafter"/>
</dbReference>
<reference evidence="3 4" key="1">
    <citation type="journal article" date="2017" name="BMC Genomics">
        <title>Whole-genome assembly of Babesia ovata and comparative genomics between closely related pathogens.</title>
        <authorList>
            <person name="Yamagishi J."/>
            <person name="Asada M."/>
            <person name="Hakimi H."/>
            <person name="Tanaka T.Q."/>
            <person name="Sugimoto C."/>
            <person name="Kawazu S."/>
        </authorList>
    </citation>
    <scope>NUCLEOTIDE SEQUENCE [LARGE SCALE GENOMIC DNA]</scope>
    <source>
        <strain evidence="3 4">Miyake</strain>
    </source>
</reference>
<dbReference type="GO" id="GO:0003729">
    <property type="term" value="F:mRNA binding"/>
    <property type="evidence" value="ECO:0007669"/>
    <property type="project" value="TreeGrafter"/>
</dbReference>
<dbReference type="Gene3D" id="3.30.460.10">
    <property type="entry name" value="Beta Polymerase, domain 2"/>
    <property type="match status" value="1"/>
</dbReference>
<dbReference type="GO" id="GO:0031123">
    <property type="term" value="P:RNA 3'-end processing"/>
    <property type="evidence" value="ECO:0007669"/>
    <property type="project" value="TreeGrafter"/>
</dbReference>
<dbReference type="GO" id="GO:1990817">
    <property type="term" value="F:poly(A) RNA polymerase activity"/>
    <property type="evidence" value="ECO:0007669"/>
    <property type="project" value="InterPro"/>
</dbReference>
<feature type="region of interest" description="Disordered" evidence="1">
    <location>
        <begin position="491"/>
        <end position="513"/>
    </location>
</feature>
<sequence length="538" mass="60245">MESAGDGGAEAASVDATAATAEGSLVANLSAEDYDRLSAFYGPELYSMVEDEKHREIVERNSAMRDAVKGLGKVKLGSRSKLTAAAEFINIPREKPRHDREDTPARADANHKRLLTVLGLKKLYNSLYNQRVPFRVRLDIELARLLEWIAPSEEERAYKEKVLLQLELIISALFPNAVMHVFGSYATGLSLPGGDIDVCIQTNEDELSTLKLLVYALSKLDLLHSFECVFNAKVPVVKAIDKATGVKIDISIWQQNAMDTTQFIKEKVGSTSTCRQVAQCEQYKYMQPLILLIKLFLQLRNLNDTYIGGIGSYLLYCMVLSFLQLHVSSCIRIKDEENTLASLYVDFFYYWGFLRDYNQFATTVRGFGHVFPKNLLNTRDTALLTCESPLETSVDIGKNAFNMGSARASFQNAFFVLMEKQNMSGDRSGAHERHNDCILEALYDPSHPIFQHRTESPTTRTTHSSYDYQKRASSENSLKEVCEQLRRMAEEAAAPNGEKSLMGSVSHKTEDGAAVDKGKSLPFYVIADAVTKEFYSSD</sequence>
<dbReference type="InterPro" id="IPR045862">
    <property type="entry name" value="Trf4-like"/>
</dbReference>
<evidence type="ECO:0000313" key="4">
    <source>
        <dbReference type="Proteomes" id="UP000236319"/>
    </source>
</evidence>
<dbReference type="RefSeq" id="XP_028865173.1">
    <property type="nucleotide sequence ID" value="XM_029009340.1"/>
</dbReference>
<comment type="caution">
    <text evidence="3">The sequence shown here is derived from an EMBL/GenBank/DDBJ whole genome shotgun (WGS) entry which is preliminary data.</text>
</comment>
<feature type="compositionally biased region" description="Basic and acidic residues" evidence="1">
    <location>
        <begin position="468"/>
        <end position="477"/>
    </location>
</feature>
<dbReference type="SUPFAM" id="SSF81301">
    <property type="entry name" value="Nucleotidyltransferase"/>
    <property type="match status" value="1"/>
</dbReference>
<dbReference type="GO" id="GO:0031499">
    <property type="term" value="C:TRAMP complex"/>
    <property type="evidence" value="ECO:0007669"/>
    <property type="project" value="TreeGrafter"/>
</dbReference>
<accession>A0A2H6K7G1</accession>
<keyword evidence="3" id="KW-0413">Isomerase</keyword>
<feature type="region of interest" description="Disordered" evidence="1">
    <location>
        <begin position="451"/>
        <end position="477"/>
    </location>
</feature>
<evidence type="ECO:0000313" key="3">
    <source>
        <dbReference type="EMBL" id="GBE58930.1"/>
    </source>
</evidence>
<dbReference type="InterPro" id="IPR054708">
    <property type="entry name" value="MTPAP-like_central"/>
</dbReference>
<evidence type="ECO:0000259" key="2">
    <source>
        <dbReference type="Pfam" id="PF22600"/>
    </source>
</evidence>
<dbReference type="PANTHER" id="PTHR23092:SF15">
    <property type="entry name" value="INACTIVE NON-CANONICAL POLY(A) RNA POLYMERASE PROTEIN TRF4-2-RELATED"/>
    <property type="match status" value="1"/>
</dbReference>
<dbReference type="VEuPathDB" id="PiroplasmaDB:BOVATA_004230"/>
<dbReference type="PANTHER" id="PTHR23092">
    <property type="entry name" value="POLY(A) RNA POLYMERASE"/>
    <property type="match status" value="1"/>
</dbReference>
<gene>
    <name evidence="3" type="ORF">BOVATA_004230</name>
</gene>
<dbReference type="EMBL" id="BDSA01000001">
    <property type="protein sequence ID" value="GBE58930.1"/>
    <property type="molecule type" value="Genomic_DNA"/>
</dbReference>
<dbReference type="GO" id="GO:0016853">
    <property type="term" value="F:isomerase activity"/>
    <property type="evidence" value="ECO:0007669"/>
    <property type="project" value="UniProtKB-KW"/>
</dbReference>
<dbReference type="Pfam" id="PF22600">
    <property type="entry name" value="MTPAP-like_central"/>
    <property type="match status" value="1"/>
</dbReference>
<dbReference type="AlphaFoldDB" id="A0A2H6K7G1"/>
<dbReference type="SUPFAM" id="SSF81631">
    <property type="entry name" value="PAP/OAS1 substrate-binding domain"/>
    <property type="match status" value="1"/>
</dbReference>
<dbReference type="InterPro" id="IPR043519">
    <property type="entry name" value="NT_sf"/>
</dbReference>
<name>A0A2H6K7G1_9APIC</name>
<keyword evidence="4" id="KW-1185">Reference proteome</keyword>
<dbReference type="GeneID" id="39872700"/>
<organism evidence="3 4">
    <name type="scientific">Babesia ovata</name>
    <dbReference type="NCBI Taxonomy" id="189622"/>
    <lineage>
        <taxon>Eukaryota</taxon>
        <taxon>Sar</taxon>
        <taxon>Alveolata</taxon>
        <taxon>Apicomplexa</taxon>
        <taxon>Aconoidasida</taxon>
        <taxon>Piroplasmida</taxon>
        <taxon>Babesiidae</taxon>
        <taxon>Babesia</taxon>
    </lineage>
</organism>
<feature type="domain" description="Poly(A) RNA polymerase mitochondrial-like central palm" evidence="2">
    <location>
        <begin position="140"/>
        <end position="265"/>
    </location>
</feature>
<dbReference type="OrthoDB" id="273917at2759"/>
<evidence type="ECO:0000256" key="1">
    <source>
        <dbReference type="SAM" id="MobiDB-lite"/>
    </source>
</evidence>
<keyword evidence="3" id="KW-0808">Transferase</keyword>
<proteinExistence type="predicted"/>